<proteinExistence type="predicted"/>
<keyword evidence="3" id="KW-1185">Reference proteome</keyword>
<accession>A0A1M6ZX32</accession>
<feature type="chain" id="PRO_5012635897" evidence="1">
    <location>
        <begin position="25"/>
        <end position="205"/>
    </location>
</feature>
<organism evidence="2 3">
    <name type="scientific">Roseibium suaedae</name>
    <dbReference type="NCBI Taxonomy" id="735517"/>
    <lineage>
        <taxon>Bacteria</taxon>
        <taxon>Pseudomonadati</taxon>
        <taxon>Pseudomonadota</taxon>
        <taxon>Alphaproteobacteria</taxon>
        <taxon>Hyphomicrobiales</taxon>
        <taxon>Stappiaceae</taxon>
        <taxon>Roseibium</taxon>
    </lineage>
</organism>
<protein>
    <submittedName>
        <fullName evidence="2">Uncharacterized protein</fullName>
    </submittedName>
</protein>
<dbReference type="STRING" id="735517.SAMN05444272_0363"/>
<sequence length="205" mass="22442">MPTKTGFARALTVLGCLLPTTVFAQPAAPDVAALITPKVIASVREWLANPIVDLSINAQNDLRGSLSQSEIDALDQQWVKEREQDDKPLISATLSAPLSIYLLRVQAQNLGLFTELFIMDANGLNVGQSSITGDYWQGDEAKFQKTFPVAADAVFIDEPEWDEDLKIWRTQLNMTIASQESGKAIGAATIEINLTELQRRNTPAS</sequence>
<feature type="signal peptide" evidence="1">
    <location>
        <begin position="1"/>
        <end position="24"/>
    </location>
</feature>
<dbReference type="EMBL" id="FRBW01000001">
    <property type="protein sequence ID" value="SHL34883.1"/>
    <property type="molecule type" value="Genomic_DNA"/>
</dbReference>
<evidence type="ECO:0000256" key="1">
    <source>
        <dbReference type="SAM" id="SignalP"/>
    </source>
</evidence>
<reference evidence="2 3" key="1">
    <citation type="submission" date="2016-11" db="EMBL/GenBank/DDBJ databases">
        <authorList>
            <person name="Jaros S."/>
            <person name="Januszkiewicz K."/>
            <person name="Wedrychowicz H."/>
        </authorList>
    </citation>
    <scope>NUCLEOTIDE SEQUENCE [LARGE SCALE GENOMIC DNA]</scope>
    <source>
        <strain evidence="2 3">DSM 22153</strain>
    </source>
</reference>
<keyword evidence="1" id="KW-0732">Signal</keyword>
<dbReference type="Proteomes" id="UP000186002">
    <property type="component" value="Unassembled WGS sequence"/>
</dbReference>
<dbReference type="RefSeq" id="WP_073008054.1">
    <property type="nucleotide sequence ID" value="NZ_FRBW01000001.1"/>
</dbReference>
<dbReference type="AlphaFoldDB" id="A0A1M6ZX32"/>
<name>A0A1M6ZX32_9HYPH</name>
<gene>
    <name evidence="2" type="ORF">SAMN05444272_0363</name>
</gene>
<evidence type="ECO:0000313" key="3">
    <source>
        <dbReference type="Proteomes" id="UP000186002"/>
    </source>
</evidence>
<evidence type="ECO:0000313" key="2">
    <source>
        <dbReference type="EMBL" id="SHL34883.1"/>
    </source>
</evidence>